<proteinExistence type="predicted"/>
<reference evidence="1" key="1">
    <citation type="journal article" date="2015" name="Nature">
        <title>Complex archaea that bridge the gap between prokaryotes and eukaryotes.</title>
        <authorList>
            <person name="Spang A."/>
            <person name="Saw J.H."/>
            <person name="Jorgensen S.L."/>
            <person name="Zaremba-Niedzwiedzka K."/>
            <person name="Martijn J."/>
            <person name="Lind A.E."/>
            <person name="van Eijk R."/>
            <person name="Schleper C."/>
            <person name="Guy L."/>
            <person name="Ettema T.J."/>
        </authorList>
    </citation>
    <scope>NUCLEOTIDE SEQUENCE</scope>
</reference>
<dbReference type="AlphaFoldDB" id="A0A0F9EY23"/>
<evidence type="ECO:0000313" key="1">
    <source>
        <dbReference type="EMBL" id="KKL79003.1"/>
    </source>
</evidence>
<accession>A0A0F9EY23</accession>
<dbReference type="EMBL" id="LAZR01023294">
    <property type="protein sequence ID" value="KKL79003.1"/>
    <property type="molecule type" value="Genomic_DNA"/>
</dbReference>
<name>A0A0F9EY23_9ZZZZ</name>
<comment type="caution">
    <text evidence="1">The sequence shown here is derived from an EMBL/GenBank/DDBJ whole genome shotgun (WGS) entry which is preliminary data.</text>
</comment>
<gene>
    <name evidence="1" type="ORF">LCGC14_2019190</name>
</gene>
<sequence>MKKIIIALIVLGILAFGASLSSADSTRTINHNFRAITTETAAAGPAVLSAGTIYRITGYATATNGVWAVYDSATASGIADSNCAIEGGEATSGDPFGHYDFGKEGLRFGNGIVVVAHGCTVVIEYL</sequence>
<organism evidence="1">
    <name type="scientific">marine sediment metagenome</name>
    <dbReference type="NCBI Taxonomy" id="412755"/>
    <lineage>
        <taxon>unclassified sequences</taxon>
        <taxon>metagenomes</taxon>
        <taxon>ecological metagenomes</taxon>
    </lineage>
</organism>
<protein>
    <submittedName>
        <fullName evidence="1">Uncharacterized protein</fullName>
    </submittedName>
</protein>